<feature type="region of interest" description="Disordered" evidence="2">
    <location>
        <begin position="338"/>
        <end position="378"/>
    </location>
</feature>
<proteinExistence type="inferred from homology"/>
<dbReference type="EMBL" id="JAAXOT010000018">
    <property type="protein sequence ID" value="NKY59830.1"/>
    <property type="molecule type" value="Genomic_DNA"/>
</dbReference>
<dbReference type="Gene3D" id="1.20.1260.20">
    <property type="entry name" value="PPE superfamily"/>
    <property type="match status" value="1"/>
</dbReference>
<feature type="region of interest" description="Disordered" evidence="2">
    <location>
        <begin position="177"/>
        <end position="276"/>
    </location>
</feature>
<gene>
    <name evidence="4" type="ORF">HGA15_27520</name>
</gene>
<dbReference type="SUPFAM" id="SSF140459">
    <property type="entry name" value="PE/PPE dimer-like"/>
    <property type="match status" value="1"/>
</dbReference>
<dbReference type="InterPro" id="IPR000030">
    <property type="entry name" value="PPE_dom"/>
</dbReference>
<dbReference type="GO" id="GO:0052572">
    <property type="term" value="P:response to host immune response"/>
    <property type="evidence" value="ECO:0007669"/>
    <property type="project" value="TreeGrafter"/>
</dbReference>
<dbReference type="PANTHER" id="PTHR46766:SF1">
    <property type="entry name" value="GLUTAMINE-RICH PROTEIN 2"/>
    <property type="match status" value="1"/>
</dbReference>
<feature type="domain" description="PPE" evidence="3">
    <location>
        <begin position="7"/>
        <end position="176"/>
    </location>
</feature>
<dbReference type="Proteomes" id="UP000570678">
    <property type="component" value="Unassembled WGS sequence"/>
</dbReference>
<evidence type="ECO:0000256" key="2">
    <source>
        <dbReference type="SAM" id="MobiDB-lite"/>
    </source>
</evidence>
<evidence type="ECO:0000313" key="5">
    <source>
        <dbReference type="Proteomes" id="UP000570678"/>
    </source>
</evidence>
<comment type="caution">
    <text evidence="4">The sequence shown here is derived from an EMBL/GenBank/DDBJ whole genome shotgun (WGS) entry which is preliminary data.</text>
</comment>
<keyword evidence="5" id="KW-1185">Reference proteome</keyword>
<protein>
    <submittedName>
        <fullName evidence="4">PPE family protein</fullName>
    </submittedName>
</protein>
<reference evidence="4 5" key="1">
    <citation type="submission" date="2020-04" db="EMBL/GenBank/DDBJ databases">
        <title>MicrobeNet Type strains.</title>
        <authorList>
            <person name="Nicholson A.C."/>
        </authorList>
    </citation>
    <scope>NUCLEOTIDE SEQUENCE [LARGE SCALE GENOMIC DNA]</scope>
    <source>
        <strain evidence="4 5">JCM 3332</strain>
    </source>
</reference>
<feature type="compositionally biased region" description="Gly residues" evidence="2">
    <location>
        <begin position="211"/>
        <end position="226"/>
    </location>
</feature>
<accession>A0A846YQG9</accession>
<feature type="compositionally biased region" description="Low complexity" evidence="2">
    <location>
        <begin position="338"/>
        <end position="347"/>
    </location>
</feature>
<dbReference type="PANTHER" id="PTHR46766">
    <property type="entry name" value="GLUTAMINE-RICH PROTEIN 2"/>
    <property type="match status" value="1"/>
</dbReference>
<name>A0A846YQG9_9NOCA</name>
<dbReference type="InterPro" id="IPR038332">
    <property type="entry name" value="PPE_sf"/>
</dbReference>
<comment type="similarity">
    <text evidence="1">Belongs to the mycobacterial PPE family.</text>
</comment>
<dbReference type="Pfam" id="PF00823">
    <property type="entry name" value="PPE"/>
    <property type="match status" value="1"/>
</dbReference>
<evidence type="ECO:0000259" key="3">
    <source>
        <dbReference type="Pfam" id="PF00823"/>
    </source>
</evidence>
<dbReference type="AlphaFoldDB" id="A0A846YQG9"/>
<evidence type="ECO:0000256" key="1">
    <source>
        <dbReference type="ARBA" id="ARBA00010652"/>
    </source>
</evidence>
<sequence length="444" mass="45618">MPMLTGDYYALPPEVNSARLTFGPGSAHLLTTSAAYSGMAEALNLAADGSDGSTNDLAVSWNGSSSDLAQAAFRRHASWLREQAEIAMNVARLADGGAAAYDAAFKAMPPLGLITANRAHAIELAAEYAVTSSSGLGVFTAAKIAVNETLYLGMWIQAASTMVAYDAAATTVTTALGALRPLPPPPITESGSGDSPTDIPTDPGSGPPPGGGTDGPAIGGTDGPGGQPTDLTQSPTESPTDLVQQNPSADQAISQVEQAMSSMNDSLADPGLGDAHSGALEQHGFYGTSPYSSTLSGLTGGMGSMVAVGMMRGGLGSMSGASTGFRLPANWSPAAGRAFGAGTGTPPVSAGNAAPRRGVSAPGSRMRRRRKDDEKEPAKVFVPGEQHDVPVLERPPEIGVIRYTEDIDERQDEMASDALLVGVLERFDIADAETRERLRRDTSN</sequence>
<evidence type="ECO:0000313" key="4">
    <source>
        <dbReference type="EMBL" id="NKY59830.1"/>
    </source>
</evidence>
<organism evidence="4 5">
    <name type="scientific">Nocardia flavorosea</name>
    <dbReference type="NCBI Taxonomy" id="53429"/>
    <lineage>
        <taxon>Bacteria</taxon>
        <taxon>Bacillati</taxon>
        <taxon>Actinomycetota</taxon>
        <taxon>Actinomycetes</taxon>
        <taxon>Mycobacteriales</taxon>
        <taxon>Nocardiaceae</taxon>
        <taxon>Nocardia</taxon>
    </lineage>
</organism>
<feature type="compositionally biased region" description="Polar residues" evidence="2">
    <location>
        <begin position="231"/>
        <end position="265"/>
    </location>
</feature>